<dbReference type="EMBL" id="SBKN01000008">
    <property type="protein sequence ID" value="RXR21542.1"/>
    <property type="molecule type" value="Genomic_DNA"/>
</dbReference>
<evidence type="ECO:0000313" key="1">
    <source>
        <dbReference type="EMBL" id="RXR21542.1"/>
    </source>
</evidence>
<dbReference type="NCBIfam" id="TIGR04131">
    <property type="entry name" value="Bac_Flav_CTERM"/>
    <property type="match status" value="1"/>
</dbReference>
<dbReference type="InterPro" id="IPR026341">
    <property type="entry name" value="T9SS_type_B"/>
</dbReference>
<organism evidence="1 2">
    <name type="scientific">Flavobacterium stagni</name>
    <dbReference type="NCBI Taxonomy" id="2506421"/>
    <lineage>
        <taxon>Bacteria</taxon>
        <taxon>Pseudomonadati</taxon>
        <taxon>Bacteroidota</taxon>
        <taxon>Flavobacteriia</taxon>
        <taxon>Flavobacteriales</taxon>
        <taxon>Flavobacteriaceae</taxon>
        <taxon>Flavobacterium</taxon>
    </lineage>
</organism>
<dbReference type="AlphaFoldDB" id="A0A4Q1K7M2"/>
<dbReference type="Proteomes" id="UP000289857">
    <property type="component" value="Unassembled WGS sequence"/>
</dbReference>
<comment type="caution">
    <text evidence="1">The sequence shown here is derived from an EMBL/GenBank/DDBJ whole genome shotgun (WGS) entry which is preliminary data.</text>
</comment>
<reference evidence="2" key="1">
    <citation type="submission" date="2019-01" db="EMBL/GenBank/DDBJ databases">
        <title>Cytophagaceae bacterium strain CAR-16.</title>
        <authorList>
            <person name="Chen W.-M."/>
        </authorList>
    </citation>
    <scope>NUCLEOTIDE SEQUENCE [LARGE SCALE GENOMIC DNA]</scope>
    <source>
        <strain evidence="2">WWJ-16</strain>
    </source>
</reference>
<gene>
    <name evidence="1" type="ORF">EQG61_12545</name>
</gene>
<dbReference type="RefSeq" id="WP_164974937.1">
    <property type="nucleotide sequence ID" value="NZ_SBKN01000008.1"/>
</dbReference>
<sequence length="82" mass="9463">YFTPNGDGIHDTWNIVGLQNTTAKIYIFDRYGKLIKQISPSSLGWDGTYNGYLAPSTDYWFKVEYDEGGVMKEFKAHFSLKR</sequence>
<dbReference type="Pfam" id="PF13585">
    <property type="entry name" value="CHU_C"/>
    <property type="match status" value="1"/>
</dbReference>
<proteinExistence type="predicted"/>
<keyword evidence="2" id="KW-1185">Reference proteome</keyword>
<protein>
    <submittedName>
        <fullName evidence="1">T9SS type B sorting domain-containing protein</fullName>
    </submittedName>
</protein>
<evidence type="ECO:0000313" key="2">
    <source>
        <dbReference type="Proteomes" id="UP000289857"/>
    </source>
</evidence>
<name>A0A4Q1K7M2_9FLAO</name>
<accession>A0A4Q1K7M2</accession>
<feature type="non-terminal residue" evidence="1">
    <location>
        <position position="1"/>
    </location>
</feature>